<evidence type="ECO:0000256" key="6">
    <source>
        <dbReference type="ARBA" id="ARBA00022982"/>
    </source>
</evidence>
<evidence type="ECO:0000256" key="9">
    <source>
        <dbReference type="PIRSR" id="PIRSR000071-1"/>
    </source>
</evidence>
<comment type="caution">
    <text evidence="11">The sequence shown here is derived from an EMBL/GenBank/DDBJ whole genome shotgun (WGS) entry which is preliminary data.</text>
</comment>
<accession>A0A2A5WDQ8</accession>
<feature type="domain" description="Rubredoxin-like" evidence="10">
    <location>
        <begin position="1"/>
        <end position="52"/>
    </location>
</feature>
<evidence type="ECO:0000256" key="7">
    <source>
        <dbReference type="ARBA" id="ARBA00023004"/>
    </source>
</evidence>
<dbReference type="FunFam" id="2.20.28.10:FF:000001">
    <property type="entry name" value="Rubredoxin"/>
    <property type="match status" value="1"/>
</dbReference>
<evidence type="ECO:0000256" key="4">
    <source>
        <dbReference type="ARBA" id="ARBA00022448"/>
    </source>
</evidence>
<dbReference type="PRINTS" id="PR00163">
    <property type="entry name" value="RUBREDOXIN"/>
</dbReference>
<dbReference type="SUPFAM" id="SSF57802">
    <property type="entry name" value="Rubredoxin-like"/>
    <property type="match status" value="1"/>
</dbReference>
<comment type="cofactor">
    <cofactor evidence="8 9">
        <name>Fe(3+)</name>
        <dbReference type="ChEBI" id="CHEBI:29034"/>
    </cofactor>
    <text evidence="8 9">Binds 1 Fe(3+) ion per subunit.</text>
</comment>
<evidence type="ECO:0000313" key="11">
    <source>
        <dbReference type="EMBL" id="PDH34276.1"/>
    </source>
</evidence>
<comment type="function">
    <text evidence="1">Involved in the hydrocarbon hydroxylating system, which transfers electrons from NADH to rubredoxin reductase and then through rubredoxin to alkane 1 monooxygenase.</text>
</comment>
<comment type="pathway">
    <text evidence="2">Hydrocarbon metabolism; alkane degradation.</text>
</comment>
<evidence type="ECO:0000256" key="8">
    <source>
        <dbReference type="PIRNR" id="PIRNR000071"/>
    </source>
</evidence>
<feature type="binding site" evidence="9">
    <location>
        <position position="42"/>
    </location>
    <ligand>
        <name>Fe cation</name>
        <dbReference type="ChEBI" id="CHEBI:24875"/>
    </ligand>
</feature>
<dbReference type="PROSITE" id="PS00202">
    <property type="entry name" value="RUBREDOXIN"/>
    <property type="match status" value="1"/>
</dbReference>
<dbReference type="AlphaFoldDB" id="A0A2A5WDQ8"/>
<evidence type="ECO:0000256" key="5">
    <source>
        <dbReference type="ARBA" id="ARBA00022723"/>
    </source>
</evidence>
<dbReference type="InterPro" id="IPR050526">
    <property type="entry name" value="Rubredoxin_ET"/>
</dbReference>
<comment type="similarity">
    <text evidence="3 8">Belongs to the rubredoxin family.</text>
</comment>
<feature type="binding site" evidence="9">
    <location>
        <position position="39"/>
    </location>
    <ligand>
        <name>Fe cation</name>
        <dbReference type="ChEBI" id="CHEBI:24875"/>
    </ligand>
</feature>
<evidence type="ECO:0000256" key="1">
    <source>
        <dbReference type="ARBA" id="ARBA00002792"/>
    </source>
</evidence>
<keyword evidence="7 8" id="KW-0408">Iron</keyword>
<dbReference type="EMBL" id="NTJZ01000004">
    <property type="protein sequence ID" value="PDH34276.1"/>
    <property type="molecule type" value="Genomic_DNA"/>
</dbReference>
<dbReference type="CDD" id="cd00730">
    <property type="entry name" value="rubredoxin"/>
    <property type="match status" value="1"/>
</dbReference>
<evidence type="ECO:0000259" key="10">
    <source>
        <dbReference type="PROSITE" id="PS50903"/>
    </source>
</evidence>
<dbReference type="GO" id="GO:0005506">
    <property type="term" value="F:iron ion binding"/>
    <property type="evidence" value="ECO:0007669"/>
    <property type="project" value="InterPro"/>
</dbReference>
<evidence type="ECO:0000256" key="2">
    <source>
        <dbReference type="ARBA" id="ARBA00004933"/>
    </source>
</evidence>
<dbReference type="GO" id="GO:0043448">
    <property type="term" value="P:alkane catabolic process"/>
    <property type="evidence" value="ECO:0007669"/>
    <property type="project" value="TreeGrafter"/>
</dbReference>
<name>A0A2A5WDQ8_9GAMM</name>
<dbReference type="PROSITE" id="PS50903">
    <property type="entry name" value="RUBREDOXIN_LIKE"/>
    <property type="match status" value="1"/>
</dbReference>
<dbReference type="PANTHER" id="PTHR47627:SF1">
    <property type="entry name" value="RUBREDOXIN-1-RELATED"/>
    <property type="match status" value="1"/>
</dbReference>
<dbReference type="Pfam" id="PF00301">
    <property type="entry name" value="Rubredoxin"/>
    <property type="match status" value="1"/>
</dbReference>
<reference evidence="11 12" key="1">
    <citation type="submission" date="2017-08" db="EMBL/GenBank/DDBJ databases">
        <title>Fine stratification of microbial communities through a metagenomic profile of the photic zone.</title>
        <authorList>
            <person name="Haro-Moreno J.M."/>
            <person name="Lopez-Perez M."/>
            <person name="De La Torre J."/>
            <person name="Picazo A."/>
            <person name="Camacho A."/>
            <person name="Rodriguez-Valera F."/>
        </authorList>
    </citation>
    <scope>NUCLEOTIDE SEQUENCE [LARGE SCALE GENOMIC DNA]</scope>
    <source>
        <strain evidence="11">MED-G28</strain>
    </source>
</reference>
<keyword evidence="4 8" id="KW-0813">Transport</keyword>
<dbReference type="GO" id="GO:0009055">
    <property type="term" value="F:electron transfer activity"/>
    <property type="evidence" value="ECO:0007669"/>
    <property type="project" value="InterPro"/>
</dbReference>
<sequence length="54" mass="6169">MKQWQCMVCGYIYNEEQGMPEDGIPPGTPWNDVPEDWACPDCGVGKEDFEMVEI</sequence>
<keyword evidence="6 8" id="KW-0249">Electron transport</keyword>
<organism evidence="11 12">
    <name type="scientific">OM182 bacterium MED-G28</name>
    <dbReference type="NCBI Taxonomy" id="1986256"/>
    <lineage>
        <taxon>Bacteria</taxon>
        <taxon>Pseudomonadati</taxon>
        <taxon>Pseudomonadota</taxon>
        <taxon>Gammaproteobacteria</taxon>
        <taxon>OMG group</taxon>
        <taxon>OM182 clade</taxon>
    </lineage>
</organism>
<evidence type="ECO:0000313" key="12">
    <source>
        <dbReference type="Proteomes" id="UP000219329"/>
    </source>
</evidence>
<evidence type="ECO:0000256" key="3">
    <source>
        <dbReference type="ARBA" id="ARBA00005337"/>
    </source>
</evidence>
<dbReference type="PIRSF" id="PIRSF000071">
    <property type="entry name" value="Rubredoxin"/>
    <property type="match status" value="1"/>
</dbReference>
<gene>
    <name evidence="11" type="ORF">CNF02_05630</name>
</gene>
<proteinExistence type="inferred from homology"/>
<keyword evidence="5 8" id="KW-0479">Metal-binding</keyword>
<dbReference type="InterPro" id="IPR024922">
    <property type="entry name" value="Rubredoxin"/>
</dbReference>
<dbReference type="Gene3D" id="2.20.28.10">
    <property type="match status" value="1"/>
</dbReference>
<dbReference type="Proteomes" id="UP000219329">
    <property type="component" value="Unassembled WGS sequence"/>
</dbReference>
<protein>
    <recommendedName>
        <fullName evidence="8">Rubredoxin</fullName>
    </recommendedName>
</protein>
<dbReference type="InterPro" id="IPR024935">
    <property type="entry name" value="Rubredoxin_dom"/>
</dbReference>
<dbReference type="InterPro" id="IPR018527">
    <property type="entry name" value="Rubredoxin_Fe_BS"/>
</dbReference>
<feature type="binding site" evidence="9">
    <location>
        <position position="6"/>
    </location>
    <ligand>
        <name>Fe cation</name>
        <dbReference type="ChEBI" id="CHEBI:24875"/>
    </ligand>
</feature>
<feature type="binding site" evidence="9">
    <location>
        <position position="9"/>
    </location>
    <ligand>
        <name>Fe cation</name>
        <dbReference type="ChEBI" id="CHEBI:24875"/>
    </ligand>
</feature>
<dbReference type="PANTHER" id="PTHR47627">
    <property type="entry name" value="RUBREDOXIN"/>
    <property type="match status" value="1"/>
</dbReference>
<dbReference type="InterPro" id="IPR024934">
    <property type="entry name" value="Rubredoxin-like_dom"/>
</dbReference>